<keyword evidence="3" id="KW-1003">Cell membrane</keyword>
<feature type="transmembrane region" description="Helical" evidence="9">
    <location>
        <begin position="77"/>
        <end position="102"/>
    </location>
</feature>
<dbReference type="AlphaFoldDB" id="A0A1J5PNW8"/>
<sequence>MIAVALLFLLLRYTRLGIRIRAGTLDLETVAALGINVQMLRSLNFAVGIFLAGLSGVLAAGQLGLEPTMGTGLLMPSFIAIIVGGIGSLPGTLAGGLLIGVASGLTAVFYPAASEAVIYVMMAVVLLLRPRGLFGEEGMMS</sequence>
<feature type="transmembrane region" description="Helical" evidence="9">
    <location>
        <begin position="108"/>
        <end position="128"/>
    </location>
</feature>
<dbReference type="GO" id="GO:0006865">
    <property type="term" value="P:amino acid transport"/>
    <property type="evidence" value="ECO:0007669"/>
    <property type="project" value="UniProtKB-KW"/>
</dbReference>
<evidence type="ECO:0000256" key="2">
    <source>
        <dbReference type="ARBA" id="ARBA00022448"/>
    </source>
</evidence>
<comment type="caution">
    <text evidence="10">The sequence shown here is derived from an EMBL/GenBank/DDBJ whole genome shotgun (WGS) entry which is preliminary data.</text>
</comment>
<keyword evidence="5" id="KW-0029">Amino-acid transport</keyword>
<dbReference type="GO" id="GO:0022857">
    <property type="term" value="F:transmembrane transporter activity"/>
    <property type="evidence" value="ECO:0007669"/>
    <property type="project" value="InterPro"/>
</dbReference>
<dbReference type="Pfam" id="PF02653">
    <property type="entry name" value="BPD_transp_2"/>
    <property type="match status" value="1"/>
</dbReference>
<evidence type="ECO:0000256" key="6">
    <source>
        <dbReference type="ARBA" id="ARBA00022989"/>
    </source>
</evidence>
<feature type="transmembrane region" description="Helical" evidence="9">
    <location>
        <begin position="43"/>
        <end position="65"/>
    </location>
</feature>
<evidence type="ECO:0000313" key="10">
    <source>
        <dbReference type="EMBL" id="OIQ72858.1"/>
    </source>
</evidence>
<evidence type="ECO:0000256" key="8">
    <source>
        <dbReference type="ARBA" id="ARBA00037998"/>
    </source>
</evidence>
<dbReference type="PANTHER" id="PTHR11795:SF442">
    <property type="entry name" value="ABC TRANSPORTER ATP-BINDING PROTEIN"/>
    <property type="match status" value="1"/>
</dbReference>
<dbReference type="CDD" id="cd06582">
    <property type="entry name" value="TM_PBP1_LivH_like"/>
    <property type="match status" value="1"/>
</dbReference>
<evidence type="ECO:0000256" key="1">
    <source>
        <dbReference type="ARBA" id="ARBA00004651"/>
    </source>
</evidence>
<dbReference type="InterPro" id="IPR001851">
    <property type="entry name" value="ABC_transp_permease"/>
</dbReference>
<name>A0A1J5PNW8_9ZZZZ</name>
<dbReference type="GO" id="GO:0005886">
    <property type="term" value="C:plasma membrane"/>
    <property type="evidence" value="ECO:0007669"/>
    <property type="project" value="UniProtKB-SubCell"/>
</dbReference>
<evidence type="ECO:0000256" key="7">
    <source>
        <dbReference type="ARBA" id="ARBA00023136"/>
    </source>
</evidence>
<evidence type="ECO:0000256" key="3">
    <source>
        <dbReference type="ARBA" id="ARBA00022475"/>
    </source>
</evidence>
<protein>
    <submittedName>
        <fullName evidence="10">High-affinity branched-chain amino acid transport system permease protein LivH</fullName>
    </submittedName>
</protein>
<reference evidence="10" key="1">
    <citation type="submission" date="2016-10" db="EMBL/GenBank/DDBJ databases">
        <title>Sequence of Gallionella enrichment culture.</title>
        <authorList>
            <person name="Poehlein A."/>
            <person name="Muehling M."/>
            <person name="Daniel R."/>
        </authorList>
    </citation>
    <scope>NUCLEOTIDE SEQUENCE</scope>
</reference>
<keyword evidence="2" id="KW-0813">Transport</keyword>
<evidence type="ECO:0000256" key="9">
    <source>
        <dbReference type="SAM" id="Phobius"/>
    </source>
</evidence>
<gene>
    <name evidence="10" type="primary">livH_63</name>
    <name evidence="10" type="ORF">GALL_455140</name>
</gene>
<comment type="subcellular location">
    <subcellularLocation>
        <location evidence="1">Cell membrane</location>
        <topology evidence="1">Multi-pass membrane protein</topology>
    </subcellularLocation>
</comment>
<comment type="similarity">
    <text evidence="8">Belongs to the binding-protein-dependent transport system permease family. LivHM subfamily.</text>
</comment>
<organism evidence="10">
    <name type="scientific">mine drainage metagenome</name>
    <dbReference type="NCBI Taxonomy" id="410659"/>
    <lineage>
        <taxon>unclassified sequences</taxon>
        <taxon>metagenomes</taxon>
        <taxon>ecological metagenomes</taxon>
    </lineage>
</organism>
<keyword evidence="4 9" id="KW-0812">Transmembrane</keyword>
<keyword evidence="7 9" id="KW-0472">Membrane</keyword>
<keyword evidence="6 9" id="KW-1133">Transmembrane helix</keyword>
<proteinExistence type="inferred from homology"/>
<dbReference type="PANTHER" id="PTHR11795">
    <property type="entry name" value="BRANCHED-CHAIN AMINO ACID TRANSPORT SYSTEM PERMEASE PROTEIN LIVH"/>
    <property type="match status" value="1"/>
</dbReference>
<dbReference type="EMBL" id="MLJW01003102">
    <property type="protein sequence ID" value="OIQ72858.1"/>
    <property type="molecule type" value="Genomic_DNA"/>
</dbReference>
<evidence type="ECO:0000256" key="5">
    <source>
        <dbReference type="ARBA" id="ARBA00022970"/>
    </source>
</evidence>
<accession>A0A1J5PNW8</accession>
<dbReference type="InterPro" id="IPR052157">
    <property type="entry name" value="BCAA_transport_permease"/>
</dbReference>
<evidence type="ECO:0000256" key="4">
    <source>
        <dbReference type="ARBA" id="ARBA00022692"/>
    </source>
</evidence>